<name>A0A0J9E6T9_9RHOB</name>
<dbReference type="Pfam" id="PF21880">
    <property type="entry name" value="DUF6916"/>
    <property type="match status" value="1"/>
</dbReference>
<keyword evidence="3" id="KW-1185">Reference proteome</keyword>
<sequence length="96" mass="10273">MAKLIGDRFRINSPDTGELVLKLVGVEPINSGPDRPAHLPRAEGVVAVFDSPDKNPVVECGCGIYRVSHARLGAADLYMGPSPLRRGGHVVEMVLN</sequence>
<accession>A0A0J9E6T9</accession>
<feature type="domain" description="DUF6916" evidence="1">
    <location>
        <begin position="2"/>
        <end position="89"/>
    </location>
</feature>
<protein>
    <recommendedName>
        <fullName evidence="1">DUF6916 domain-containing protein</fullName>
    </recommendedName>
</protein>
<dbReference type="Proteomes" id="UP000037178">
    <property type="component" value="Unassembled WGS sequence"/>
</dbReference>
<dbReference type="AlphaFoldDB" id="A0A0J9E6T9"/>
<dbReference type="STRING" id="1675527.AIOL_002494"/>
<proteinExistence type="predicted"/>
<organism evidence="2 3">
    <name type="scientific">Candidatus Rhodobacter oscarellae</name>
    <dbReference type="NCBI Taxonomy" id="1675527"/>
    <lineage>
        <taxon>Bacteria</taxon>
        <taxon>Pseudomonadati</taxon>
        <taxon>Pseudomonadota</taxon>
        <taxon>Alphaproteobacteria</taxon>
        <taxon>Rhodobacterales</taxon>
        <taxon>Rhodobacter group</taxon>
        <taxon>Rhodobacter</taxon>
    </lineage>
</organism>
<dbReference type="EMBL" id="LFTY01000002">
    <property type="protein sequence ID" value="KMW57529.1"/>
    <property type="molecule type" value="Genomic_DNA"/>
</dbReference>
<gene>
    <name evidence="2" type="ORF">AIOL_002494</name>
</gene>
<evidence type="ECO:0000259" key="1">
    <source>
        <dbReference type="Pfam" id="PF21880"/>
    </source>
</evidence>
<comment type="caution">
    <text evidence="2">The sequence shown here is derived from an EMBL/GenBank/DDBJ whole genome shotgun (WGS) entry which is preliminary data.</text>
</comment>
<dbReference type="PATRIC" id="fig|1675527.3.peg.2617"/>
<evidence type="ECO:0000313" key="2">
    <source>
        <dbReference type="EMBL" id="KMW57529.1"/>
    </source>
</evidence>
<dbReference type="InterPro" id="IPR054209">
    <property type="entry name" value="DUF6916"/>
</dbReference>
<evidence type="ECO:0000313" key="3">
    <source>
        <dbReference type="Proteomes" id="UP000037178"/>
    </source>
</evidence>
<reference evidence="2 3" key="1">
    <citation type="submission" date="2015-06" db="EMBL/GenBank/DDBJ databases">
        <title>Draft genome sequence of an Alphaproteobacteria species associated to the Mediterranean sponge Oscarella lobularis.</title>
        <authorList>
            <person name="Jourda C."/>
            <person name="Santini S."/>
            <person name="Claverie J.-M."/>
        </authorList>
    </citation>
    <scope>NUCLEOTIDE SEQUENCE [LARGE SCALE GENOMIC DNA]</scope>
    <source>
        <strain evidence="2">IGS</strain>
    </source>
</reference>